<dbReference type="EMBL" id="OX365922">
    <property type="protein sequence ID" value="CAI4044724.1"/>
    <property type="molecule type" value="Genomic_DNA"/>
</dbReference>
<dbReference type="InterPro" id="IPR009644">
    <property type="entry name" value="FKTN/MNN4/W02B3.4-1"/>
</dbReference>
<dbReference type="Pfam" id="PF04991">
    <property type="entry name" value="LicD"/>
    <property type="match status" value="1"/>
</dbReference>
<dbReference type="PANTHER" id="PTHR15407">
    <property type="entry name" value="FUKUTIN-RELATED"/>
    <property type="match status" value="1"/>
</dbReference>
<evidence type="ECO:0000256" key="2">
    <source>
        <dbReference type="ARBA" id="ARBA00022692"/>
    </source>
</evidence>
<gene>
    <name evidence="8" type="primary">SUVC11G0180</name>
    <name evidence="8" type="ORF">SUVC_11G0180</name>
</gene>
<sequence length="1246" mass="146717">MLQRISYSLHRRFLSGLLRAKHYPLRRVLLPLVLLQIIIIAFVWSNSSQRIAADPDIGYLQSNDNDDSSWYGRMASSFALKNNREIQIAKKLYENLKFSTQPRWASEYTLQNDLLMVKVGPQKGTKLSSVEDLKFYDFDPRLTWSVVLNHLENENENENEHGKLPFSWYDWTSFHELNKLISIDKTVLPCNFLFQSAFDKESLDSIEQELSEPLFLYERPKYAQKLWYRAARNLDRIKDTKELDKHCSKLFTPKGNGSPKDLKFNTQFQIKELYDKVRPEVYQLQARNYILTTQSHPLTISIIESDNATYQVPLQTDKSKNLVQSGLLQKYISDNVNSTNKRKKKQNQDVEFNHNTLFQKFVSDEQVNSRYKLDIEETDKSTFDKDLVYLSPSDFRFDASKKIKELESLKEAHPNQFSPHNENYLNSLKHSISTHPALQKKFFYEAGGVKQYKGMGFHRDKRFFNGDTLINDKQEYQARLNSMIRTFQKLTKANGLISWLSHGTLYGYLYNGLAFPWDNDFDLQMPIKHLQLLSQYFNQSLILEDPREGNGRYFLDVSNSLTVRINGNGKNNIDARFIDVDTGLYIDITGLASTSTPSRDYLNSYIEERLKEEKLDINHIPESDGETADVPKKLDGGLVNLAVLNITELNDYIASEENKKLKRVPTDTNLKDIMKKELEDLPNSKTIENKLNPKQRYFINDKLRLYNCRNNHFNSFEELSPLINTVFHGVPALIPHRHTYCLHNEYHVPDRYAFDSFKNTAYLPEFRFWFDYDGLKKCSNINSWYPNIPSINSWNPTLLKEISSTKFESKLFDSNKVSEYSFKNLSMDDVRLIYKNIPKAGFIEVFTNLYNSFNVTAYRQKELEIQYCQNLTFIERKRLLHQLRINVAPKLSSPAKDPFIFSYEKAMWKELSESMNQTVLDQVTNMVHEEYVDKIIGLSEGLKFKNFTLFNITLDGTGAIANDNSDDFVPASDTNVNPVDFQSHLNFSGNPFLDLNSYGLDLFAPTLSDSNRKGILMFDKDPIIVYEDFAYAKVLERRKKKEKEDKKKKEEEDKKKKEEEEKKKKEEEAKKKKEEEEKKKKEEEDKKKKEEDEKKKKEEEDKKKKEEEGKNNEEEDKKKKEEDEKKKKEEEDKKKKEEEGKNNEEEDKKKKEEDEKKKKEEEDKKKKEEEGKNNEEEDKKKKEEEEKKKKEEEDKKKKEEEGKNNEEEDKKKKEEEEKKKKEEEEKKKEEEEEKKKEEGASQNGTK</sequence>
<protein>
    <recommendedName>
        <fullName evidence="7">LicD/FKTN/FKRP nucleotidyltransferase domain-containing protein</fullName>
    </recommendedName>
</protein>
<dbReference type="PANTHER" id="PTHR15407:SF28">
    <property type="entry name" value="RIBITOL-5-PHOSPHATE TRANSFERASE FKTN"/>
    <property type="match status" value="1"/>
</dbReference>
<feature type="domain" description="LicD/FKTN/FKRP nucleotidyltransferase" evidence="7">
    <location>
        <begin position="491"/>
        <end position="747"/>
    </location>
</feature>
<keyword evidence="2 6" id="KW-0812">Transmembrane</keyword>
<evidence type="ECO:0000256" key="3">
    <source>
        <dbReference type="ARBA" id="ARBA00022989"/>
    </source>
</evidence>
<evidence type="ECO:0000256" key="6">
    <source>
        <dbReference type="SAM" id="Phobius"/>
    </source>
</evidence>
<dbReference type="Proteomes" id="UP001162090">
    <property type="component" value="Chromosome 11"/>
</dbReference>
<dbReference type="GO" id="GO:0016020">
    <property type="term" value="C:membrane"/>
    <property type="evidence" value="ECO:0007669"/>
    <property type="project" value="UniProtKB-SubCell"/>
</dbReference>
<name>A0AA35J274_SACUV</name>
<evidence type="ECO:0000259" key="7">
    <source>
        <dbReference type="Pfam" id="PF04991"/>
    </source>
</evidence>
<feature type="transmembrane region" description="Helical" evidence="6">
    <location>
        <begin position="28"/>
        <end position="45"/>
    </location>
</feature>
<feature type="region of interest" description="Disordered" evidence="5">
    <location>
        <begin position="1042"/>
        <end position="1246"/>
    </location>
</feature>
<comment type="subcellular location">
    <subcellularLocation>
        <location evidence="1">Membrane</location>
        <topology evidence="1">Single-pass membrane protein</topology>
    </subcellularLocation>
</comment>
<evidence type="ECO:0000256" key="5">
    <source>
        <dbReference type="SAM" id="MobiDB-lite"/>
    </source>
</evidence>
<evidence type="ECO:0000313" key="9">
    <source>
        <dbReference type="Proteomes" id="UP001162090"/>
    </source>
</evidence>
<organism evidence="8 9">
    <name type="scientific">Saccharomyces uvarum</name>
    <name type="common">Yeast</name>
    <name type="synonym">Saccharomyces bayanus var. uvarum</name>
    <dbReference type="NCBI Taxonomy" id="230603"/>
    <lineage>
        <taxon>Eukaryota</taxon>
        <taxon>Fungi</taxon>
        <taxon>Dikarya</taxon>
        <taxon>Ascomycota</taxon>
        <taxon>Saccharomycotina</taxon>
        <taxon>Saccharomycetes</taxon>
        <taxon>Saccharomycetales</taxon>
        <taxon>Saccharomycetaceae</taxon>
        <taxon>Saccharomyces</taxon>
    </lineage>
</organism>
<reference evidence="8" key="1">
    <citation type="submission" date="2022-10" db="EMBL/GenBank/DDBJ databases">
        <authorList>
            <person name="Byrne P K."/>
        </authorList>
    </citation>
    <scope>NUCLEOTIDE SEQUENCE</scope>
    <source>
        <strain evidence="8">CBS7001</strain>
    </source>
</reference>
<evidence type="ECO:0000313" key="8">
    <source>
        <dbReference type="EMBL" id="CAI4044724.1"/>
    </source>
</evidence>
<dbReference type="AlphaFoldDB" id="A0AA35J274"/>
<evidence type="ECO:0000256" key="1">
    <source>
        <dbReference type="ARBA" id="ARBA00004167"/>
    </source>
</evidence>
<dbReference type="InterPro" id="IPR007074">
    <property type="entry name" value="LicD/FKTN/FKRP_NTP_transf"/>
</dbReference>
<evidence type="ECO:0000256" key="4">
    <source>
        <dbReference type="ARBA" id="ARBA00023136"/>
    </source>
</evidence>
<proteinExistence type="predicted"/>
<feature type="compositionally biased region" description="Basic and acidic residues" evidence="5">
    <location>
        <begin position="1042"/>
        <end position="1239"/>
    </location>
</feature>
<keyword evidence="4 6" id="KW-0472">Membrane</keyword>
<keyword evidence="3 6" id="KW-1133">Transmembrane helix</keyword>
<dbReference type="GO" id="GO:0009100">
    <property type="term" value="P:glycoprotein metabolic process"/>
    <property type="evidence" value="ECO:0007669"/>
    <property type="project" value="UniProtKB-ARBA"/>
</dbReference>
<accession>A0AA35J274</accession>